<feature type="transmembrane region" description="Helical" evidence="6">
    <location>
        <begin position="156"/>
        <end position="179"/>
    </location>
</feature>
<gene>
    <name evidence="8" type="ORF">MNBD_GAMMA26-1507</name>
</gene>
<dbReference type="AlphaFoldDB" id="A0A3B1BE80"/>
<evidence type="ECO:0000259" key="7">
    <source>
        <dbReference type="Pfam" id="PF09335"/>
    </source>
</evidence>
<dbReference type="GO" id="GO:0005886">
    <property type="term" value="C:plasma membrane"/>
    <property type="evidence" value="ECO:0007669"/>
    <property type="project" value="UniProtKB-SubCell"/>
</dbReference>
<dbReference type="InterPro" id="IPR032816">
    <property type="entry name" value="VTT_dom"/>
</dbReference>
<sequence>MQLNGDRIGRTVLLMLLAGAVLWIALNRGQFDMESLESWVSDTGSLGPLIYMLIAIVATVLLVPATIFTLAGGALFGPLLGTVYTLLGASTGAALAFLIARYIASDWIARKSHGRFKQLIEGVEAEGWRFIAFVRLVPIFPFFLLNYALGMTRVRFVPYITATFICSIPGVGAFTYLGYVGREALGGGEALVQKSLIALGLFVMMVYLPRFARRLHDKGKL</sequence>
<accession>A0A3B1BE80</accession>
<feature type="transmembrane region" description="Helical" evidence="6">
    <location>
        <begin position="191"/>
        <end position="208"/>
    </location>
</feature>
<evidence type="ECO:0000256" key="1">
    <source>
        <dbReference type="ARBA" id="ARBA00004651"/>
    </source>
</evidence>
<dbReference type="PANTHER" id="PTHR12677">
    <property type="entry name" value="GOLGI APPARATUS MEMBRANE PROTEIN TVP38-RELATED"/>
    <property type="match status" value="1"/>
</dbReference>
<comment type="subcellular location">
    <subcellularLocation>
        <location evidence="1">Cell membrane</location>
        <topology evidence="1">Multi-pass membrane protein</topology>
    </subcellularLocation>
</comment>
<protein>
    <recommendedName>
        <fullName evidence="7">VTT domain-containing protein</fullName>
    </recommendedName>
</protein>
<feature type="transmembrane region" description="Helical" evidence="6">
    <location>
        <begin position="49"/>
        <end position="76"/>
    </location>
</feature>
<dbReference type="InterPro" id="IPR015414">
    <property type="entry name" value="TMEM64"/>
</dbReference>
<evidence type="ECO:0000256" key="6">
    <source>
        <dbReference type="SAM" id="Phobius"/>
    </source>
</evidence>
<reference evidence="8" key="1">
    <citation type="submission" date="2018-06" db="EMBL/GenBank/DDBJ databases">
        <authorList>
            <person name="Zhirakovskaya E."/>
        </authorList>
    </citation>
    <scope>NUCLEOTIDE SEQUENCE</scope>
</reference>
<feature type="transmembrane region" description="Helical" evidence="6">
    <location>
        <begin position="83"/>
        <end position="104"/>
    </location>
</feature>
<feature type="transmembrane region" description="Helical" evidence="6">
    <location>
        <begin position="12"/>
        <end position="29"/>
    </location>
</feature>
<organism evidence="8">
    <name type="scientific">hydrothermal vent metagenome</name>
    <dbReference type="NCBI Taxonomy" id="652676"/>
    <lineage>
        <taxon>unclassified sequences</taxon>
        <taxon>metagenomes</taxon>
        <taxon>ecological metagenomes</taxon>
    </lineage>
</organism>
<keyword evidence="3 6" id="KW-0812">Transmembrane</keyword>
<evidence type="ECO:0000256" key="5">
    <source>
        <dbReference type="ARBA" id="ARBA00023136"/>
    </source>
</evidence>
<feature type="transmembrane region" description="Helical" evidence="6">
    <location>
        <begin position="128"/>
        <end position="149"/>
    </location>
</feature>
<evidence type="ECO:0000313" key="8">
    <source>
        <dbReference type="EMBL" id="VAX10343.1"/>
    </source>
</evidence>
<keyword evidence="5 6" id="KW-0472">Membrane</keyword>
<keyword evidence="2" id="KW-1003">Cell membrane</keyword>
<dbReference type="PANTHER" id="PTHR12677:SF59">
    <property type="entry name" value="GOLGI APPARATUS MEMBRANE PROTEIN TVP38-RELATED"/>
    <property type="match status" value="1"/>
</dbReference>
<name>A0A3B1BE80_9ZZZZ</name>
<dbReference type="Pfam" id="PF09335">
    <property type="entry name" value="VTT_dom"/>
    <property type="match status" value="1"/>
</dbReference>
<keyword evidence="4 6" id="KW-1133">Transmembrane helix</keyword>
<feature type="domain" description="VTT" evidence="7">
    <location>
        <begin position="63"/>
        <end position="179"/>
    </location>
</feature>
<evidence type="ECO:0000256" key="3">
    <source>
        <dbReference type="ARBA" id="ARBA00022692"/>
    </source>
</evidence>
<evidence type="ECO:0000256" key="4">
    <source>
        <dbReference type="ARBA" id="ARBA00022989"/>
    </source>
</evidence>
<proteinExistence type="predicted"/>
<evidence type="ECO:0000256" key="2">
    <source>
        <dbReference type="ARBA" id="ARBA00022475"/>
    </source>
</evidence>
<dbReference type="EMBL" id="UOFX01000070">
    <property type="protein sequence ID" value="VAX10343.1"/>
    <property type="molecule type" value="Genomic_DNA"/>
</dbReference>